<proteinExistence type="predicted"/>
<accession>A0A382JU61</accession>
<evidence type="ECO:0000259" key="1">
    <source>
        <dbReference type="Pfam" id="PF07603"/>
    </source>
</evidence>
<dbReference type="EMBL" id="UINC01076660">
    <property type="protein sequence ID" value="SVC16034.1"/>
    <property type="molecule type" value="Genomic_DNA"/>
</dbReference>
<protein>
    <recommendedName>
        <fullName evidence="1">Lcl C-terminal domain-containing protein</fullName>
    </recommendedName>
</protein>
<organism evidence="2">
    <name type="scientific">marine metagenome</name>
    <dbReference type="NCBI Taxonomy" id="408172"/>
    <lineage>
        <taxon>unclassified sequences</taxon>
        <taxon>metagenomes</taxon>
        <taxon>ecological metagenomes</taxon>
    </lineage>
</organism>
<evidence type="ECO:0000313" key="2">
    <source>
        <dbReference type="EMBL" id="SVC16034.1"/>
    </source>
</evidence>
<dbReference type="AlphaFoldDB" id="A0A382JU61"/>
<dbReference type="InterPro" id="IPR011460">
    <property type="entry name" value="Lcl_C"/>
</dbReference>
<sequence>MKLIWKKTDSFQDTKKWQNWYKCQDYTEVTNIQRFAGSEEWRYPNEEEAWSLFDLANKNTDKYGDEIYLHSIFGPGSGGTTWTSEEKDSSALVIQYEDGVKVWPSKYANMNMCVRLVRNLE</sequence>
<name>A0A382JU61_9ZZZZ</name>
<reference evidence="2" key="1">
    <citation type="submission" date="2018-05" db="EMBL/GenBank/DDBJ databases">
        <authorList>
            <person name="Lanie J.A."/>
            <person name="Ng W.-L."/>
            <person name="Kazmierczak K.M."/>
            <person name="Andrzejewski T.M."/>
            <person name="Davidsen T.M."/>
            <person name="Wayne K.J."/>
            <person name="Tettelin H."/>
            <person name="Glass J.I."/>
            <person name="Rusch D."/>
            <person name="Podicherti R."/>
            <person name="Tsui H.-C.T."/>
            <person name="Winkler M.E."/>
        </authorList>
    </citation>
    <scope>NUCLEOTIDE SEQUENCE</scope>
</reference>
<gene>
    <name evidence="2" type="ORF">METZ01_LOCUS268888</name>
</gene>
<dbReference type="Pfam" id="PF07603">
    <property type="entry name" value="Lcl_C"/>
    <property type="match status" value="1"/>
</dbReference>
<feature type="domain" description="Lcl C-terminal" evidence="1">
    <location>
        <begin position="2"/>
        <end position="118"/>
    </location>
</feature>